<evidence type="ECO:0000313" key="4">
    <source>
        <dbReference type="Proteomes" id="UP001206126"/>
    </source>
</evidence>
<sequence length="77" mass="7695">MKATIGALVLCALAAGCSRHDAAPAQPPANTADDAGAKAAQALHKPIDQASQAAQAITQSADEARDKLKDATGDAEK</sequence>
<reference evidence="3 4" key="1">
    <citation type="submission" date="2022-08" db="EMBL/GenBank/DDBJ databases">
        <title>Reclassification of Massilia species as members of the genera Telluria, Duganella, Pseudoduganella, Mokoshia gen. nov. and Zemynaea gen. nov. using orthogonal and non-orthogonal genome-based approaches.</title>
        <authorList>
            <person name="Bowman J.P."/>
        </authorList>
    </citation>
    <scope>NUCLEOTIDE SEQUENCE [LARGE SCALE GENOMIC DNA]</scope>
    <source>
        <strain evidence="3 4">JCM 31605</strain>
    </source>
</reference>
<keyword evidence="2" id="KW-0732">Signal</keyword>
<name>A0ABT2D8F3_9BURK</name>
<feature type="signal peptide" evidence="2">
    <location>
        <begin position="1"/>
        <end position="22"/>
    </location>
</feature>
<dbReference type="EMBL" id="JANUHB010000001">
    <property type="protein sequence ID" value="MCS0807597.1"/>
    <property type="molecule type" value="Genomic_DNA"/>
</dbReference>
<keyword evidence="4" id="KW-1185">Reference proteome</keyword>
<evidence type="ECO:0000256" key="2">
    <source>
        <dbReference type="SAM" id="SignalP"/>
    </source>
</evidence>
<proteinExistence type="predicted"/>
<dbReference type="Proteomes" id="UP001206126">
    <property type="component" value="Unassembled WGS sequence"/>
</dbReference>
<evidence type="ECO:0000256" key="1">
    <source>
        <dbReference type="SAM" id="MobiDB-lite"/>
    </source>
</evidence>
<protein>
    <recommendedName>
        <fullName evidence="5">Lipoprotein</fullName>
    </recommendedName>
</protein>
<evidence type="ECO:0008006" key="5">
    <source>
        <dbReference type="Google" id="ProtNLM"/>
    </source>
</evidence>
<feature type="region of interest" description="Disordered" evidence="1">
    <location>
        <begin position="20"/>
        <end position="77"/>
    </location>
</feature>
<feature type="compositionally biased region" description="Basic and acidic residues" evidence="1">
    <location>
        <begin position="62"/>
        <end position="77"/>
    </location>
</feature>
<feature type="chain" id="PRO_5045724679" description="Lipoprotein" evidence="2">
    <location>
        <begin position="23"/>
        <end position="77"/>
    </location>
</feature>
<gene>
    <name evidence="3" type="ORF">NX774_06620</name>
</gene>
<accession>A0ABT2D8F3</accession>
<comment type="caution">
    <text evidence="3">The sequence shown here is derived from an EMBL/GenBank/DDBJ whole genome shotgun (WGS) entry which is preliminary data.</text>
</comment>
<feature type="compositionally biased region" description="Low complexity" evidence="1">
    <location>
        <begin position="29"/>
        <end position="61"/>
    </location>
</feature>
<organism evidence="3 4">
    <name type="scientific">Massilia agilis</name>
    <dbReference type="NCBI Taxonomy" id="1811226"/>
    <lineage>
        <taxon>Bacteria</taxon>
        <taxon>Pseudomonadati</taxon>
        <taxon>Pseudomonadota</taxon>
        <taxon>Betaproteobacteria</taxon>
        <taxon>Burkholderiales</taxon>
        <taxon>Oxalobacteraceae</taxon>
        <taxon>Telluria group</taxon>
        <taxon>Massilia</taxon>
    </lineage>
</organism>
<dbReference type="RefSeq" id="WP_258821358.1">
    <property type="nucleotide sequence ID" value="NZ_JANUHB010000001.1"/>
</dbReference>
<dbReference type="PROSITE" id="PS51257">
    <property type="entry name" value="PROKAR_LIPOPROTEIN"/>
    <property type="match status" value="1"/>
</dbReference>
<evidence type="ECO:0000313" key="3">
    <source>
        <dbReference type="EMBL" id="MCS0807597.1"/>
    </source>
</evidence>